<accession>A0ABN7VCI0</accession>
<evidence type="ECO:0000313" key="2">
    <source>
        <dbReference type="Proteomes" id="UP000789901"/>
    </source>
</evidence>
<gene>
    <name evidence="1" type="ORF">GMARGA_LOCUS16340</name>
</gene>
<sequence length="114" mass="12832">EHVEKRLTRNTTSNDVSLCGKGFVITGACSPFALIPEAILLGDGLLGTTYFDSIEEGKACELFEKYVANDKRKYQKLIEKNWNNQGCAEKNLGEEIKFMNLECNEIISILLINR</sequence>
<feature type="non-terminal residue" evidence="1">
    <location>
        <position position="1"/>
    </location>
</feature>
<proteinExistence type="predicted"/>
<keyword evidence="2" id="KW-1185">Reference proteome</keyword>
<comment type="caution">
    <text evidence="1">The sequence shown here is derived from an EMBL/GenBank/DDBJ whole genome shotgun (WGS) entry which is preliminary data.</text>
</comment>
<name>A0ABN7VCI0_GIGMA</name>
<organism evidence="1 2">
    <name type="scientific">Gigaspora margarita</name>
    <dbReference type="NCBI Taxonomy" id="4874"/>
    <lineage>
        <taxon>Eukaryota</taxon>
        <taxon>Fungi</taxon>
        <taxon>Fungi incertae sedis</taxon>
        <taxon>Mucoromycota</taxon>
        <taxon>Glomeromycotina</taxon>
        <taxon>Glomeromycetes</taxon>
        <taxon>Diversisporales</taxon>
        <taxon>Gigasporaceae</taxon>
        <taxon>Gigaspora</taxon>
    </lineage>
</organism>
<dbReference type="Proteomes" id="UP000789901">
    <property type="component" value="Unassembled WGS sequence"/>
</dbReference>
<evidence type="ECO:0000313" key="1">
    <source>
        <dbReference type="EMBL" id="CAG8750588.1"/>
    </source>
</evidence>
<reference evidence="1 2" key="1">
    <citation type="submission" date="2021-06" db="EMBL/GenBank/DDBJ databases">
        <authorList>
            <person name="Kallberg Y."/>
            <person name="Tangrot J."/>
            <person name="Rosling A."/>
        </authorList>
    </citation>
    <scope>NUCLEOTIDE SEQUENCE [LARGE SCALE GENOMIC DNA]</scope>
    <source>
        <strain evidence="1 2">120-4 pot B 10/14</strain>
    </source>
</reference>
<protein>
    <submittedName>
        <fullName evidence="1">45901_t:CDS:1</fullName>
    </submittedName>
</protein>
<dbReference type="EMBL" id="CAJVQB010011801">
    <property type="protein sequence ID" value="CAG8750588.1"/>
    <property type="molecule type" value="Genomic_DNA"/>
</dbReference>